<feature type="transmembrane region" description="Helical" evidence="1">
    <location>
        <begin position="166"/>
        <end position="187"/>
    </location>
</feature>
<keyword evidence="1" id="KW-0812">Transmembrane</keyword>
<name>A0ABT7UAM8_9FIRM</name>
<feature type="transmembrane region" description="Helical" evidence="1">
    <location>
        <begin position="72"/>
        <end position="94"/>
    </location>
</feature>
<evidence type="ECO:0000313" key="2">
    <source>
        <dbReference type="EMBL" id="MDM8156698.1"/>
    </source>
</evidence>
<dbReference type="EMBL" id="JAUDCG010000011">
    <property type="protein sequence ID" value="MDM8156698.1"/>
    <property type="molecule type" value="Genomic_DNA"/>
</dbReference>
<proteinExistence type="predicted"/>
<sequence length="307" mass="34077">MKVLLHRINGLLSILLVVAGIAMLVSGDWNLTDESGILFILALFQIVMAAVAGVVGQLFPKEGTKLSERAKKVLRIVLVLHTVLNKKAIGAYSVEDASVPRRTWEPIIPFVWLIFQAMLSIVAYLGTSRQQALVLLSLALLIVFFVTSLAWKVLDEKERGTYRLHMVLLPMLVVCVLIGGALLFVMIRDGGREDGLQETKQQLAALQDSDPRPDETVEADEGDVLTPEELTALLRQDFPSEDVFYRLLEQEEDGLYLVAWSENSADVYVYQLEKREDAFVLQAAFASSSITKEDVLGREDGVLSNDS</sequence>
<dbReference type="Proteomes" id="UP001529340">
    <property type="component" value="Unassembled WGS sequence"/>
</dbReference>
<gene>
    <name evidence="2" type="ORF">QUV96_03470</name>
</gene>
<reference evidence="2 3" key="3">
    <citation type="submission" date="2023-06" db="EMBL/GenBank/DDBJ databases">
        <authorList>
            <person name="Zeman M."/>
            <person name="Kubasova T."/>
            <person name="Jahodarova E."/>
            <person name="Nykrynova M."/>
            <person name="Rychlik I."/>
        </authorList>
    </citation>
    <scope>NUCLEOTIDE SEQUENCE [LARGE SCALE GENOMIC DNA]</scope>
    <source>
        <strain evidence="2 3">ET39</strain>
    </source>
</reference>
<feature type="transmembrane region" description="Helical" evidence="1">
    <location>
        <begin position="37"/>
        <end position="60"/>
    </location>
</feature>
<organism evidence="2 3">
    <name type="scientific">Amedibacillus dolichus</name>
    <dbReference type="NCBI Taxonomy" id="31971"/>
    <lineage>
        <taxon>Bacteria</taxon>
        <taxon>Bacillati</taxon>
        <taxon>Bacillota</taxon>
        <taxon>Erysipelotrichia</taxon>
        <taxon>Erysipelotrichales</taxon>
        <taxon>Erysipelotrichaceae</taxon>
        <taxon>Amedibacillus</taxon>
    </lineage>
</organism>
<keyword evidence="1" id="KW-1133">Transmembrane helix</keyword>
<evidence type="ECO:0000256" key="1">
    <source>
        <dbReference type="SAM" id="Phobius"/>
    </source>
</evidence>
<keyword evidence="3" id="KW-1185">Reference proteome</keyword>
<dbReference type="RefSeq" id="WP_289607166.1">
    <property type="nucleotide sequence ID" value="NZ_JAUDCG010000011.1"/>
</dbReference>
<feature type="transmembrane region" description="Helical" evidence="1">
    <location>
        <begin position="132"/>
        <end position="154"/>
    </location>
</feature>
<keyword evidence="1" id="KW-0472">Membrane</keyword>
<feature type="transmembrane region" description="Helical" evidence="1">
    <location>
        <begin position="106"/>
        <end position="125"/>
    </location>
</feature>
<reference evidence="3" key="1">
    <citation type="submission" date="2023-06" db="EMBL/GenBank/DDBJ databases">
        <title>Identification and characterization of horizontal gene transfer across gut microbiota members of farm animals based on homology search.</title>
        <authorList>
            <person name="Zeman M."/>
            <person name="Kubasova T."/>
            <person name="Jahodarova E."/>
            <person name="Nykrynova M."/>
            <person name="Rychlik I."/>
        </authorList>
    </citation>
    <scope>NUCLEOTIDE SEQUENCE [LARGE SCALE GENOMIC DNA]</scope>
    <source>
        <strain evidence="3">ET39</strain>
    </source>
</reference>
<accession>A0ABT7UAM8</accession>
<reference evidence="2 3" key="2">
    <citation type="submission" date="2023-06" db="EMBL/GenBank/DDBJ databases">
        <title>Identification and characterization of horizontal gene transfer across gut microbiota members of farm animals based on homology search.</title>
        <authorList>
            <person name="Schwarzerova J."/>
            <person name="Nykrynova M."/>
            <person name="Jureckova K."/>
            <person name="Cejkova D."/>
            <person name="Rychlik I."/>
        </authorList>
    </citation>
    <scope>NUCLEOTIDE SEQUENCE [LARGE SCALE GENOMIC DNA]</scope>
    <source>
        <strain evidence="2 3">ET39</strain>
    </source>
</reference>
<evidence type="ECO:0000313" key="3">
    <source>
        <dbReference type="Proteomes" id="UP001529340"/>
    </source>
</evidence>
<protein>
    <submittedName>
        <fullName evidence="2">Uncharacterized protein</fullName>
    </submittedName>
</protein>
<comment type="caution">
    <text evidence="2">The sequence shown here is derived from an EMBL/GenBank/DDBJ whole genome shotgun (WGS) entry which is preliminary data.</text>
</comment>